<comment type="catalytic activity">
    <reaction evidence="3">
        <text>L-glutaminyl-[protein] + H2O = L-glutamyl-[protein] + NH4(+)</text>
        <dbReference type="Rhea" id="RHEA:16441"/>
        <dbReference type="Rhea" id="RHEA-COMP:10207"/>
        <dbReference type="Rhea" id="RHEA-COMP:10208"/>
        <dbReference type="ChEBI" id="CHEBI:15377"/>
        <dbReference type="ChEBI" id="CHEBI:28938"/>
        <dbReference type="ChEBI" id="CHEBI:29973"/>
        <dbReference type="ChEBI" id="CHEBI:30011"/>
        <dbReference type="EC" id="3.5.1.44"/>
    </reaction>
</comment>
<dbReference type="GO" id="GO:0050568">
    <property type="term" value="F:protein-glutamine glutaminase activity"/>
    <property type="evidence" value="ECO:0007669"/>
    <property type="project" value="UniProtKB-UniRule"/>
</dbReference>
<dbReference type="EMBL" id="PIOC01000012">
    <property type="protein sequence ID" value="RDW19504.1"/>
    <property type="molecule type" value="Genomic_DNA"/>
</dbReference>
<organism evidence="4 5">
    <name type="scientific">Oceanobacillus arenosus</name>
    <dbReference type="NCBI Taxonomy" id="1229153"/>
    <lineage>
        <taxon>Bacteria</taxon>
        <taxon>Bacillati</taxon>
        <taxon>Bacillota</taxon>
        <taxon>Bacilli</taxon>
        <taxon>Bacillales</taxon>
        <taxon>Bacillaceae</taxon>
        <taxon>Oceanobacillus</taxon>
    </lineage>
</organism>
<evidence type="ECO:0000256" key="1">
    <source>
        <dbReference type="ARBA" id="ARBA00022500"/>
    </source>
</evidence>
<dbReference type="AlphaFoldDB" id="A0A3D8PU34"/>
<dbReference type="RefSeq" id="WP_115772579.1">
    <property type="nucleotide sequence ID" value="NZ_PIOC01000012.1"/>
</dbReference>
<comment type="caution">
    <text evidence="4">The sequence shown here is derived from an EMBL/GenBank/DDBJ whole genome shotgun (WGS) entry which is preliminary data.</text>
</comment>
<dbReference type="GO" id="GO:0006935">
    <property type="term" value="P:chemotaxis"/>
    <property type="evidence" value="ECO:0007669"/>
    <property type="project" value="UniProtKB-UniRule"/>
</dbReference>
<comment type="function">
    <text evidence="3">Probably deamidates glutamine residues to glutamate on methyl-accepting chemotaxis receptors (MCPs), playing an important role in chemotaxis.</text>
</comment>
<proteinExistence type="inferred from homology"/>
<gene>
    <name evidence="3" type="primary">cheD</name>
    <name evidence="4" type="ORF">CWR48_07225</name>
</gene>
<evidence type="ECO:0000256" key="3">
    <source>
        <dbReference type="HAMAP-Rule" id="MF_01440"/>
    </source>
</evidence>
<dbReference type="EC" id="3.5.1.44" evidence="3"/>
<dbReference type="Proteomes" id="UP000257143">
    <property type="component" value="Unassembled WGS sequence"/>
</dbReference>
<name>A0A3D8PU34_9BACI</name>
<dbReference type="PANTHER" id="PTHR35147">
    <property type="entry name" value="CHEMORECEPTOR GLUTAMINE DEAMIDASE CHED-RELATED"/>
    <property type="match status" value="1"/>
</dbReference>
<protein>
    <recommendedName>
        <fullName evidence="3">Probable chemoreceptor glutamine deamidase CheD</fullName>
        <ecNumber evidence="3">3.5.1.44</ecNumber>
    </recommendedName>
</protein>
<dbReference type="OrthoDB" id="9807202at2"/>
<comment type="similarity">
    <text evidence="3">Belongs to the CheD family.</text>
</comment>
<dbReference type="Pfam" id="PF03975">
    <property type="entry name" value="CheD"/>
    <property type="match status" value="1"/>
</dbReference>
<accession>A0A3D8PU34</accession>
<evidence type="ECO:0000313" key="5">
    <source>
        <dbReference type="Proteomes" id="UP000257143"/>
    </source>
</evidence>
<dbReference type="Gene3D" id="3.30.1330.200">
    <property type="match status" value="1"/>
</dbReference>
<dbReference type="SUPFAM" id="SSF64438">
    <property type="entry name" value="CNF1/YfiH-like putative cysteine hydrolases"/>
    <property type="match status" value="1"/>
</dbReference>
<keyword evidence="1 3" id="KW-0145">Chemotaxis</keyword>
<dbReference type="PANTHER" id="PTHR35147:SF1">
    <property type="entry name" value="CHEMORECEPTOR GLUTAMINE DEAMIDASE CHED-RELATED"/>
    <property type="match status" value="1"/>
</dbReference>
<sequence length="166" mass="18105">MIHSNQTVIKVGIADLKFVTAPDAIRTLGLGSCVGVVVYDEVKKLAGLSHVLLPDSTHTRQSNLNELKYADTAIPILVDELVKSGANKNRLKAKIAGGAQMFQFTSSSDTMRIGERNIDAVKEKLKEYEIPIVSSDVGGNSGRTIEFNPSTSELKIRKVRSDEYTI</sequence>
<dbReference type="CDD" id="cd16352">
    <property type="entry name" value="CheD"/>
    <property type="match status" value="1"/>
</dbReference>
<dbReference type="InterPro" id="IPR005659">
    <property type="entry name" value="Chemorcpt_Glu_NH3ase_CheD"/>
</dbReference>
<dbReference type="HAMAP" id="MF_01440">
    <property type="entry name" value="CheD"/>
    <property type="match status" value="1"/>
</dbReference>
<evidence type="ECO:0000313" key="4">
    <source>
        <dbReference type="EMBL" id="RDW19504.1"/>
    </source>
</evidence>
<reference evidence="5" key="1">
    <citation type="submission" date="2017-11" db="EMBL/GenBank/DDBJ databases">
        <authorList>
            <person name="Zhu W."/>
        </authorList>
    </citation>
    <scope>NUCLEOTIDE SEQUENCE [LARGE SCALE GENOMIC DNA]</scope>
    <source>
        <strain evidence="5">CAU 1183</strain>
    </source>
</reference>
<keyword evidence="2 3" id="KW-0378">Hydrolase</keyword>
<keyword evidence="5" id="KW-1185">Reference proteome</keyword>
<dbReference type="InterPro" id="IPR038592">
    <property type="entry name" value="CheD-like_sf"/>
</dbReference>
<dbReference type="InterPro" id="IPR011324">
    <property type="entry name" value="Cytotoxic_necrot_fac-like_cat"/>
</dbReference>
<evidence type="ECO:0000256" key="2">
    <source>
        <dbReference type="ARBA" id="ARBA00022801"/>
    </source>
</evidence>